<dbReference type="Pfam" id="PF00107">
    <property type="entry name" value="ADH_zinc_N"/>
    <property type="match status" value="1"/>
</dbReference>
<evidence type="ECO:0000256" key="2">
    <source>
        <dbReference type="ARBA" id="ARBA00008072"/>
    </source>
</evidence>
<comment type="caution">
    <text evidence="10">The sequence shown here is derived from an EMBL/GenBank/DDBJ whole genome shotgun (WGS) entry which is preliminary data.</text>
</comment>
<dbReference type="PANTHER" id="PTHR42940">
    <property type="entry name" value="ALCOHOL DEHYDROGENASE 1-RELATED"/>
    <property type="match status" value="1"/>
</dbReference>
<dbReference type="AlphaFoldDB" id="A0AAN7BSS1"/>
<dbReference type="SMART" id="SM00829">
    <property type="entry name" value="PKS_ER"/>
    <property type="match status" value="1"/>
</dbReference>
<dbReference type="Gene3D" id="3.90.180.10">
    <property type="entry name" value="Medium-chain alcohol dehydrogenases, catalytic domain"/>
    <property type="match status" value="1"/>
</dbReference>
<dbReference type="Proteomes" id="UP001301958">
    <property type="component" value="Unassembled WGS sequence"/>
</dbReference>
<keyword evidence="5 8" id="KW-0862">Zinc</keyword>
<dbReference type="EMBL" id="MU865314">
    <property type="protein sequence ID" value="KAK4228855.1"/>
    <property type="molecule type" value="Genomic_DNA"/>
</dbReference>
<reference evidence="10" key="2">
    <citation type="submission" date="2023-05" db="EMBL/GenBank/DDBJ databases">
        <authorList>
            <consortium name="Lawrence Berkeley National Laboratory"/>
            <person name="Steindorff A."/>
            <person name="Hensen N."/>
            <person name="Bonometti L."/>
            <person name="Westerberg I."/>
            <person name="Brannstrom I.O."/>
            <person name="Guillou S."/>
            <person name="Cros-Aarteil S."/>
            <person name="Calhoun S."/>
            <person name="Haridas S."/>
            <person name="Kuo A."/>
            <person name="Mondo S."/>
            <person name="Pangilinan J."/>
            <person name="Riley R."/>
            <person name="Labutti K."/>
            <person name="Andreopoulos B."/>
            <person name="Lipzen A."/>
            <person name="Chen C."/>
            <person name="Yanf M."/>
            <person name="Daum C."/>
            <person name="Ng V."/>
            <person name="Clum A."/>
            <person name="Ohm R."/>
            <person name="Martin F."/>
            <person name="Silar P."/>
            <person name="Natvig D."/>
            <person name="Lalanne C."/>
            <person name="Gautier V."/>
            <person name="Ament-Velasquez S.L."/>
            <person name="Kruys A."/>
            <person name="Hutchinson M.I."/>
            <person name="Powell A.J."/>
            <person name="Barry K."/>
            <person name="Miller A.N."/>
            <person name="Grigoriev I.V."/>
            <person name="Debuchy R."/>
            <person name="Gladieux P."/>
            <person name="Thoren M.H."/>
            <person name="Johannesson H."/>
        </authorList>
    </citation>
    <scope>NUCLEOTIDE SEQUENCE</scope>
    <source>
        <strain evidence="10">CBS 990.96</strain>
    </source>
</reference>
<dbReference type="InterPro" id="IPR013154">
    <property type="entry name" value="ADH-like_N"/>
</dbReference>
<evidence type="ECO:0000256" key="1">
    <source>
        <dbReference type="ARBA" id="ARBA00001947"/>
    </source>
</evidence>
<dbReference type="SUPFAM" id="SSF51735">
    <property type="entry name" value="NAD(P)-binding Rossmann-fold domains"/>
    <property type="match status" value="1"/>
</dbReference>
<keyword evidence="7" id="KW-0520">NAD</keyword>
<dbReference type="CDD" id="cd08297">
    <property type="entry name" value="CAD3"/>
    <property type="match status" value="1"/>
</dbReference>
<evidence type="ECO:0000256" key="7">
    <source>
        <dbReference type="ARBA" id="ARBA00023027"/>
    </source>
</evidence>
<organism evidence="10 11">
    <name type="scientific">Podospora fimiseda</name>
    <dbReference type="NCBI Taxonomy" id="252190"/>
    <lineage>
        <taxon>Eukaryota</taxon>
        <taxon>Fungi</taxon>
        <taxon>Dikarya</taxon>
        <taxon>Ascomycota</taxon>
        <taxon>Pezizomycotina</taxon>
        <taxon>Sordariomycetes</taxon>
        <taxon>Sordariomycetidae</taxon>
        <taxon>Sordariales</taxon>
        <taxon>Podosporaceae</taxon>
        <taxon>Podospora</taxon>
    </lineage>
</organism>
<dbReference type="Gene3D" id="3.40.50.720">
    <property type="entry name" value="NAD(P)-binding Rossmann-like Domain"/>
    <property type="match status" value="1"/>
</dbReference>
<dbReference type="InterPro" id="IPR013149">
    <property type="entry name" value="ADH-like_C"/>
</dbReference>
<dbReference type="InterPro" id="IPR036291">
    <property type="entry name" value="NAD(P)-bd_dom_sf"/>
</dbReference>
<evidence type="ECO:0000256" key="4">
    <source>
        <dbReference type="ARBA" id="ARBA00022723"/>
    </source>
</evidence>
<proteinExistence type="inferred from homology"/>
<dbReference type="PROSITE" id="PS00059">
    <property type="entry name" value="ADH_ZINC"/>
    <property type="match status" value="1"/>
</dbReference>
<dbReference type="Pfam" id="PF08240">
    <property type="entry name" value="ADH_N"/>
    <property type="match status" value="1"/>
</dbReference>
<evidence type="ECO:0000259" key="9">
    <source>
        <dbReference type="SMART" id="SM00829"/>
    </source>
</evidence>
<evidence type="ECO:0000256" key="5">
    <source>
        <dbReference type="ARBA" id="ARBA00022833"/>
    </source>
</evidence>
<evidence type="ECO:0000256" key="8">
    <source>
        <dbReference type="RuleBase" id="RU361277"/>
    </source>
</evidence>
<gene>
    <name evidence="10" type="ORF">QBC38DRAFT_361018</name>
</gene>
<dbReference type="InterPro" id="IPR011032">
    <property type="entry name" value="GroES-like_sf"/>
</dbReference>
<feature type="domain" description="Enoyl reductase (ER)" evidence="9">
    <location>
        <begin position="17"/>
        <end position="349"/>
    </location>
</feature>
<name>A0AAN7BSS1_9PEZI</name>
<keyword evidence="6" id="KW-0560">Oxidoreductase</keyword>
<evidence type="ECO:0000313" key="10">
    <source>
        <dbReference type="EMBL" id="KAK4228855.1"/>
    </source>
</evidence>
<reference evidence="10" key="1">
    <citation type="journal article" date="2023" name="Mol. Phylogenet. Evol.">
        <title>Genome-scale phylogeny and comparative genomics of the fungal order Sordariales.</title>
        <authorList>
            <person name="Hensen N."/>
            <person name="Bonometti L."/>
            <person name="Westerberg I."/>
            <person name="Brannstrom I.O."/>
            <person name="Guillou S."/>
            <person name="Cros-Aarteil S."/>
            <person name="Calhoun S."/>
            <person name="Haridas S."/>
            <person name="Kuo A."/>
            <person name="Mondo S."/>
            <person name="Pangilinan J."/>
            <person name="Riley R."/>
            <person name="LaButti K."/>
            <person name="Andreopoulos B."/>
            <person name="Lipzen A."/>
            <person name="Chen C."/>
            <person name="Yan M."/>
            <person name="Daum C."/>
            <person name="Ng V."/>
            <person name="Clum A."/>
            <person name="Steindorff A."/>
            <person name="Ohm R.A."/>
            <person name="Martin F."/>
            <person name="Silar P."/>
            <person name="Natvig D.O."/>
            <person name="Lalanne C."/>
            <person name="Gautier V."/>
            <person name="Ament-Velasquez S.L."/>
            <person name="Kruys A."/>
            <person name="Hutchinson M.I."/>
            <person name="Powell A.J."/>
            <person name="Barry K."/>
            <person name="Miller A.N."/>
            <person name="Grigoriev I.V."/>
            <person name="Debuchy R."/>
            <person name="Gladieux P."/>
            <person name="Hiltunen Thoren M."/>
            <person name="Johannesson H."/>
        </authorList>
    </citation>
    <scope>NUCLEOTIDE SEQUENCE</scope>
    <source>
        <strain evidence="10">CBS 990.96</strain>
    </source>
</reference>
<protein>
    <recommendedName>
        <fullName evidence="3">alcohol dehydrogenase</fullName>
        <ecNumber evidence="3">1.1.1.1</ecNumber>
    </recommendedName>
</protein>
<dbReference type="GO" id="GO:0005737">
    <property type="term" value="C:cytoplasm"/>
    <property type="evidence" value="ECO:0007669"/>
    <property type="project" value="TreeGrafter"/>
</dbReference>
<dbReference type="FunFam" id="3.40.50.720:FF:000039">
    <property type="entry name" value="Alcohol dehydrogenase AdhP"/>
    <property type="match status" value="1"/>
</dbReference>
<sequence>MSSIPKEQMAQVIEADGVMTYKKIPVPTPGPEQLLIHILYSGVCHTDLHALNNDWPLPRKTPLVGGHEGAGTIVALGSLVPTSQFTIGDAVGIQWLNSTCHHCTFCMQGKEYLCPEAQLSGYTVDGTFQQYAVAHAAHVARFPKGTKLDDAAPILCAGLTVYKGLKTSEARPGQSIAIVGAGGGLGSLAIQYAKAMGLHVIAIDGGNEKGESCKKLGAETYVDFMKSKDLVAEVKAASGSKRMGPHAVLLLAPAEKPFQQATDYVRSNGTVVCIGLPAGARVSMPVFDTVVRMIQVKGSYVGSRQDMFEAADFFVRGLVSAPIRTVGLSEIGGVFDAMRENRVVGRYVLDTSR</sequence>
<evidence type="ECO:0000256" key="3">
    <source>
        <dbReference type="ARBA" id="ARBA00013190"/>
    </source>
</evidence>
<dbReference type="InterPro" id="IPR020843">
    <property type="entry name" value="ER"/>
</dbReference>
<dbReference type="PANTHER" id="PTHR42940:SF3">
    <property type="entry name" value="ALCOHOL DEHYDROGENASE 1-RELATED"/>
    <property type="match status" value="1"/>
</dbReference>
<evidence type="ECO:0000313" key="11">
    <source>
        <dbReference type="Proteomes" id="UP001301958"/>
    </source>
</evidence>
<dbReference type="GO" id="GO:0004022">
    <property type="term" value="F:alcohol dehydrogenase (NAD+) activity"/>
    <property type="evidence" value="ECO:0007669"/>
    <property type="project" value="UniProtKB-EC"/>
</dbReference>
<dbReference type="FunFam" id="3.90.180.10:FF:000002">
    <property type="entry name" value="Alcohol dehydrogenase AdhP"/>
    <property type="match status" value="1"/>
</dbReference>
<keyword evidence="4 8" id="KW-0479">Metal-binding</keyword>
<dbReference type="EC" id="1.1.1.1" evidence="3"/>
<evidence type="ECO:0000256" key="6">
    <source>
        <dbReference type="ARBA" id="ARBA00023002"/>
    </source>
</evidence>
<dbReference type="InterPro" id="IPR002328">
    <property type="entry name" value="ADH_Zn_CS"/>
</dbReference>
<comment type="similarity">
    <text evidence="2 8">Belongs to the zinc-containing alcohol dehydrogenase family.</text>
</comment>
<keyword evidence="11" id="KW-1185">Reference proteome</keyword>
<dbReference type="SUPFAM" id="SSF50129">
    <property type="entry name" value="GroES-like"/>
    <property type="match status" value="1"/>
</dbReference>
<dbReference type="GO" id="GO:0008270">
    <property type="term" value="F:zinc ion binding"/>
    <property type="evidence" value="ECO:0007669"/>
    <property type="project" value="InterPro"/>
</dbReference>
<comment type="cofactor">
    <cofactor evidence="1 8">
        <name>Zn(2+)</name>
        <dbReference type="ChEBI" id="CHEBI:29105"/>
    </cofactor>
</comment>
<accession>A0AAN7BSS1</accession>